<evidence type="ECO:0000313" key="3">
    <source>
        <dbReference type="EMBL" id="GGE53348.1"/>
    </source>
</evidence>
<dbReference type="PANTHER" id="PTHR35869:SF1">
    <property type="entry name" value="OUTER-MEMBRANE LIPOPROTEIN CARRIER PROTEIN"/>
    <property type="match status" value="1"/>
</dbReference>
<dbReference type="RefSeq" id="WP_095594068.1">
    <property type="nucleotide sequence ID" value="NZ_BMKN01000002.1"/>
</dbReference>
<dbReference type="CDD" id="cd16325">
    <property type="entry name" value="LolA"/>
    <property type="match status" value="1"/>
</dbReference>
<comment type="caution">
    <text evidence="3">The sequence shown here is derived from an EMBL/GenBank/DDBJ whole genome shotgun (WGS) entry which is preliminary data.</text>
</comment>
<evidence type="ECO:0000256" key="1">
    <source>
        <dbReference type="ARBA" id="ARBA00022729"/>
    </source>
</evidence>
<dbReference type="InterPro" id="IPR004564">
    <property type="entry name" value="OM_lipoprot_carrier_LolA-like"/>
</dbReference>
<keyword evidence="3" id="KW-0449">Lipoprotein</keyword>
<dbReference type="Gene3D" id="2.50.20.10">
    <property type="entry name" value="Lipoprotein localisation LolA/LolB/LppX"/>
    <property type="match status" value="1"/>
</dbReference>
<feature type="chain" id="PRO_5037227388" evidence="2">
    <location>
        <begin position="23"/>
        <end position="202"/>
    </location>
</feature>
<gene>
    <name evidence="3" type="ORF">GCM10011517_21350</name>
</gene>
<keyword evidence="1 2" id="KW-0732">Signal</keyword>
<dbReference type="SUPFAM" id="SSF89392">
    <property type="entry name" value="Prokaryotic lipoproteins and lipoprotein localization factors"/>
    <property type="match status" value="1"/>
</dbReference>
<feature type="signal peptide" evidence="2">
    <location>
        <begin position="1"/>
        <end position="22"/>
    </location>
</feature>
<reference evidence="3" key="1">
    <citation type="journal article" date="2014" name="Int. J. Syst. Evol. Microbiol.">
        <title>Complete genome sequence of Corynebacterium casei LMG S-19264T (=DSM 44701T), isolated from a smear-ripened cheese.</title>
        <authorList>
            <consortium name="US DOE Joint Genome Institute (JGI-PGF)"/>
            <person name="Walter F."/>
            <person name="Albersmeier A."/>
            <person name="Kalinowski J."/>
            <person name="Ruckert C."/>
        </authorList>
    </citation>
    <scope>NUCLEOTIDE SEQUENCE</scope>
    <source>
        <strain evidence="3">CGMCC 1.16012</strain>
    </source>
</reference>
<dbReference type="InterPro" id="IPR029046">
    <property type="entry name" value="LolA/LolB/LppX"/>
</dbReference>
<dbReference type="AlphaFoldDB" id="A0A917AJE0"/>
<dbReference type="Proteomes" id="UP000606730">
    <property type="component" value="Unassembled WGS sequence"/>
</dbReference>
<keyword evidence="4" id="KW-1185">Reference proteome</keyword>
<protein>
    <submittedName>
        <fullName evidence="3">Outer-membrane lipoprotein carrier protein</fullName>
    </submittedName>
</protein>
<evidence type="ECO:0000313" key="4">
    <source>
        <dbReference type="Proteomes" id="UP000606730"/>
    </source>
</evidence>
<dbReference type="Pfam" id="PF03548">
    <property type="entry name" value="LolA"/>
    <property type="match status" value="1"/>
</dbReference>
<dbReference type="PANTHER" id="PTHR35869">
    <property type="entry name" value="OUTER-MEMBRANE LIPOPROTEIN CARRIER PROTEIN"/>
    <property type="match status" value="1"/>
</dbReference>
<proteinExistence type="predicted"/>
<dbReference type="EMBL" id="BMKN01000002">
    <property type="protein sequence ID" value="GGE53348.1"/>
    <property type="molecule type" value="Genomic_DNA"/>
</dbReference>
<name>A0A917AJE0_9RHOB</name>
<sequence>MKALRFALLPGFLLGLAGPAAAEKLSLDQISTYFNGFKTAEAGFTQYNSDGSRSTGRFYLQRPGRARFEYDPPNDALVMAGGGTVAVFDNKSNQPPSEYPLKRTPLNLILKRSVNLNAENMVVAHQEYQGETVIVAQDPEHPEYGSIRLHFAPAPVTLTKWVIVDDVGGETTVALEKFETGGDISSFKFNIPFEIEDRMRAN</sequence>
<dbReference type="OrthoDB" id="9800501at2"/>
<accession>A0A917AJE0</accession>
<evidence type="ECO:0000256" key="2">
    <source>
        <dbReference type="SAM" id="SignalP"/>
    </source>
</evidence>
<organism evidence="3 4">
    <name type="scientific">Actibacterium pelagium</name>
    <dbReference type="NCBI Taxonomy" id="2029103"/>
    <lineage>
        <taxon>Bacteria</taxon>
        <taxon>Pseudomonadati</taxon>
        <taxon>Pseudomonadota</taxon>
        <taxon>Alphaproteobacteria</taxon>
        <taxon>Rhodobacterales</taxon>
        <taxon>Roseobacteraceae</taxon>
        <taxon>Actibacterium</taxon>
    </lineage>
</organism>
<reference evidence="3" key="2">
    <citation type="submission" date="2020-09" db="EMBL/GenBank/DDBJ databases">
        <authorList>
            <person name="Sun Q."/>
            <person name="Zhou Y."/>
        </authorList>
    </citation>
    <scope>NUCLEOTIDE SEQUENCE</scope>
    <source>
        <strain evidence="3">CGMCC 1.16012</strain>
    </source>
</reference>